<dbReference type="InterPro" id="IPR002048">
    <property type="entry name" value="EF_hand_dom"/>
</dbReference>
<evidence type="ECO:0000259" key="3">
    <source>
        <dbReference type="PROSITE" id="PS50222"/>
    </source>
</evidence>
<evidence type="ECO:0000313" key="5">
    <source>
        <dbReference type="Proteomes" id="UP000319908"/>
    </source>
</evidence>
<feature type="compositionally biased region" description="Low complexity" evidence="1">
    <location>
        <begin position="406"/>
        <end position="417"/>
    </location>
</feature>
<dbReference type="SUPFAM" id="SSF47473">
    <property type="entry name" value="EF-hand"/>
    <property type="match status" value="1"/>
</dbReference>
<feature type="chain" id="PRO_5022809293" evidence="2">
    <location>
        <begin position="29"/>
        <end position="514"/>
    </location>
</feature>
<dbReference type="SUPFAM" id="SSF50998">
    <property type="entry name" value="Quinoprotein alcohol dehydrogenase-like"/>
    <property type="match status" value="1"/>
</dbReference>
<dbReference type="PANTHER" id="PTHR34512:SF30">
    <property type="entry name" value="OUTER MEMBRANE PROTEIN ASSEMBLY FACTOR BAMB"/>
    <property type="match status" value="1"/>
</dbReference>
<dbReference type="EMBL" id="SJPU01000002">
    <property type="protein sequence ID" value="TWU17080.1"/>
    <property type="molecule type" value="Genomic_DNA"/>
</dbReference>
<feature type="domain" description="EF-hand" evidence="3">
    <location>
        <begin position="443"/>
        <end position="478"/>
    </location>
</feature>
<dbReference type="AlphaFoldDB" id="A0A5C6BXN0"/>
<dbReference type="Gene3D" id="2.130.10.10">
    <property type="entry name" value="YVTN repeat-like/Quinoprotein amine dehydrogenase"/>
    <property type="match status" value="2"/>
</dbReference>
<dbReference type="PROSITE" id="PS50222">
    <property type="entry name" value="EF_HAND_2"/>
    <property type="match status" value="1"/>
</dbReference>
<dbReference type="PROSITE" id="PS00018">
    <property type="entry name" value="EF_HAND_1"/>
    <property type="match status" value="1"/>
</dbReference>
<dbReference type="Gene3D" id="1.10.238.10">
    <property type="entry name" value="EF-hand"/>
    <property type="match status" value="1"/>
</dbReference>
<dbReference type="Pfam" id="PF13360">
    <property type="entry name" value="PQQ_2"/>
    <property type="match status" value="3"/>
</dbReference>
<feature type="region of interest" description="Disordered" evidence="1">
    <location>
        <begin position="400"/>
        <end position="437"/>
    </location>
</feature>
<dbReference type="Proteomes" id="UP000319908">
    <property type="component" value="Unassembled WGS sequence"/>
</dbReference>
<dbReference type="GO" id="GO:0005509">
    <property type="term" value="F:calcium ion binding"/>
    <property type="evidence" value="ECO:0007669"/>
    <property type="project" value="InterPro"/>
</dbReference>
<organism evidence="4 5">
    <name type="scientific">Allorhodopirellula heiligendammensis</name>
    <dbReference type="NCBI Taxonomy" id="2714739"/>
    <lineage>
        <taxon>Bacteria</taxon>
        <taxon>Pseudomonadati</taxon>
        <taxon>Planctomycetota</taxon>
        <taxon>Planctomycetia</taxon>
        <taxon>Pirellulales</taxon>
        <taxon>Pirellulaceae</taxon>
        <taxon>Allorhodopirellula</taxon>
    </lineage>
</organism>
<dbReference type="PANTHER" id="PTHR34512">
    <property type="entry name" value="CELL SURFACE PROTEIN"/>
    <property type="match status" value="1"/>
</dbReference>
<dbReference type="InterPro" id="IPR015943">
    <property type="entry name" value="WD40/YVTN_repeat-like_dom_sf"/>
</dbReference>
<evidence type="ECO:0000313" key="4">
    <source>
        <dbReference type="EMBL" id="TWU17080.1"/>
    </source>
</evidence>
<dbReference type="InterPro" id="IPR002372">
    <property type="entry name" value="PQQ_rpt_dom"/>
</dbReference>
<reference evidence="4 5" key="1">
    <citation type="journal article" date="2020" name="Antonie Van Leeuwenhoek">
        <title>Rhodopirellula heiligendammensis sp. nov., Rhodopirellula pilleata sp. nov., and Rhodopirellula solitaria sp. nov. isolated from natural or artificial marine surfaces in Northern Germany and California, USA, and emended description of the genus Rhodopirellula.</title>
        <authorList>
            <person name="Kallscheuer N."/>
            <person name="Wiegand S."/>
            <person name="Jogler M."/>
            <person name="Boedeker C."/>
            <person name="Peeters S.H."/>
            <person name="Rast P."/>
            <person name="Heuer A."/>
            <person name="Jetten M.S.M."/>
            <person name="Rohde M."/>
            <person name="Jogler C."/>
        </authorList>
    </citation>
    <scope>NUCLEOTIDE SEQUENCE [LARGE SCALE GENOMIC DNA]</scope>
    <source>
        <strain evidence="4 5">Poly21</strain>
    </source>
</reference>
<keyword evidence="2" id="KW-0732">Signal</keyword>
<sequence length="514" mass="54966">MSQLKFSNAATASMALFFVMAGFSSGSADWTSFRNGGNSRANGSLPTQWSATSGIAWQTETQGYGQSSPVIHDDLIFTTSVIGPMCETCLIECHVLKSGKLRWSYQHDSTHGHPSNYMNARAAPTPVVDERGVYAFFETGDFVAVDLQGENLWTRDESQASGKFDNPHGVGSSLAQNETHVFLNLEHGGPSFLHAIEKASGETTWTVDRPSSSSWSSPIVANVNGKSQVILSSGGTVTGYDTVSGESLWTMDGLEGNSVPSPTLAGNYLVVGARLPEFAKDGSMQSNCCLDLSQISDGKPRIVWRADKAICEYASPVVVDGFAYFLSKANVLHCLNVESGEVAYRKRLDGDCWATPIISDNRLYFFCKNGNCHIVEAGPTFAALASNSLWNLDNPPIPEKYTETVSSGAHGGDSSSSKRPGGGMAAEMKAGDTNGDGILEGDEISERIRPMLAQIDTNRDGKLDTSEIDAMAASFAERRKDSAATSRDPIVYGVAASGGHIIVRTGTRLYSIGN</sequence>
<dbReference type="InterPro" id="IPR018247">
    <property type="entry name" value="EF_Hand_1_Ca_BS"/>
</dbReference>
<keyword evidence="5" id="KW-1185">Reference proteome</keyword>
<dbReference type="InterPro" id="IPR011047">
    <property type="entry name" value="Quinoprotein_ADH-like_sf"/>
</dbReference>
<proteinExistence type="predicted"/>
<evidence type="ECO:0000256" key="2">
    <source>
        <dbReference type="SAM" id="SignalP"/>
    </source>
</evidence>
<dbReference type="InterPro" id="IPR011992">
    <property type="entry name" value="EF-hand-dom_pair"/>
</dbReference>
<protein>
    <submittedName>
        <fullName evidence="4">Outer membrane biogenesis protein BamB</fullName>
    </submittedName>
</protein>
<evidence type="ECO:0000256" key="1">
    <source>
        <dbReference type="SAM" id="MobiDB-lite"/>
    </source>
</evidence>
<comment type="caution">
    <text evidence="4">The sequence shown here is derived from an EMBL/GenBank/DDBJ whole genome shotgun (WGS) entry which is preliminary data.</text>
</comment>
<gene>
    <name evidence="4" type="ORF">Poly21_42900</name>
</gene>
<feature type="signal peptide" evidence="2">
    <location>
        <begin position="1"/>
        <end position="28"/>
    </location>
</feature>
<name>A0A5C6BXN0_9BACT</name>
<accession>A0A5C6BXN0</accession>
<dbReference type="RefSeq" id="WP_302119719.1">
    <property type="nucleotide sequence ID" value="NZ_SJPU01000002.1"/>
</dbReference>